<name>A0ABM5F0B1_9SAUR</name>
<evidence type="ECO:0000313" key="1">
    <source>
        <dbReference type="Proteomes" id="UP001652642"/>
    </source>
</evidence>
<sequence length="129" mass="15031">MNKGERHEGREGMTCYYLTHGWVGLIVVVENRLPKCYLHVQCDCTDSFNVVSTQSSWKTQDSMPPLHRQVLMMPHMYRKEILLFMSLFSHKGDVAGLHGPRLLFWDNTQVWLLIELWILGLDPSHSLPH</sequence>
<proteinExistence type="predicted"/>
<dbReference type="GeneID" id="110082201"/>
<gene>
    <name evidence="2" type="primary">LOC110082201</name>
</gene>
<accession>A0ABM5F0B1</accession>
<dbReference type="RefSeq" id="XP_072838837.1">
    <property type="nucleotide sequence ID" value="XM_072982736.1"/>
</dbReference>
<reference evidence="2" key="1">
    <citation type="submission" date="2025-08" db="UniProtKB">
        <authorList>
            <consortium name="RefSeq"/>
        </authorList>
    </citation>
    <scope>IDENTIFICATION</scope>
</reference>
<dbReference type="Proteomes" id="UP001652642">
    <property type="component" value="Chromosome 13"/>
</dbReference>
<evidence type="ECO:0000313" key="2">
    <source>
        <dbReference type="RefSeq" id="XP_072838837.1"/>
    </source>
</evidence>
<keyword evidence="1" id="KW-1185">Reference proteome</keyword>
<protein>
    <submittedName>
        <fullName evidence="2">Calpain-15-like</fullName>
    </submittedName>
</protein>
<organism evidence="1 2">
    <name type="scientific">Pogona vitticeps</name>
    <name type="common">central bearded dragon</name>
    <dbReference type="NCBI Taxonomy" id="103695"/>
    <lineage>
        <taxon>Eukaryota</taxon>
        <taxon>Metazoa</taxon>
        <taxon>Chordata</taxon>
        <taxon>Craniata</taxon>
        <taxon>Vertebrata</taxon>
        <taxon>Euteleostomi</taxon>
        <taxon>Lepidosauria</taxon>
        <taxon>Squamata</taxon>
        <taxon>Bifurcata</taxon>
        <taxon>Unidentata</taxon>
        <taxon>Episquamata</taxon>
        <taxon>Toxicofera</taxon>
        <taxon>Iguania</taxon>
        <taxon>Acrodonta</taxon>
        <taxon>Agamidae</taxon>
        <taxon>Amphibolurinae</taxon>
        <taxon>Pogona</taxon>
    </lineage>
</organism>